<keyword evidence="10" id="KW-1185">Reference proteome</keyword>
<protein>
    <recommendedName>
        <fullName evidence="6">Protein FAR1-RELATED SEQUENCE</fullName>
    </recommendedName>
</protein>
<feature type="domain" description="SWIM-type" evidence="8">
    <location>
        <begin position="622"/>
        <end position="658"/>
    </location>
</feature>
<keyword evidence="4 6" id="KW-0862">Zinc</keyword>
<gene>
    <name evidence="9" type="ORF">GH714_006611</name>
</gene>
<evidence type="ECO:0000256" key="1">
    <source>
        <dbReference type="ARBA" id="ARBA00005889"/>
    </source>
</evidence>
<dbReference type="EMBL" id="JAAGAX010000006">
    <property type="protein sequence ID" value="KAF2310123.1"/>
    <property type="molecule type" value="Genomic_DNA"/>
</dbReference>
<evidence type="ECO:0000313" key="9">
    <source>
        <dbReference type="EMBL" id="KAF2310123.1"/>
    </source>
</evidence>
<dbReference type="InterPro" id="IPR006564">
    <property type="entry name" value="Znf_PMZ"/>
</dbReference>
<dbReference type="GO" id="GO:0008270">
    <property type="term" value="F:zinc ion binding"/>
    <property type="evidence" value="ECO:0007669"/>
    <property type="project" value="UniProtKB-UniRule"/>
</dbReference>
<feature type="compositionally biased region" description="Polar residues" evidence="7">
    <location>
        <begin position="89"/>
        <end position="98"/>
    </location>
</feature>
<organism evidence="9 10">
    <name type="scientific">Hevea brasiliensis</name>
    <name type="common">Para rubber tree</name>
    <name type="synonym">Siphonia brasiliensis</name>
    <dbReference type="NCBI Taxonomy" id="3981"/>
    <lineage>
        <taxon>Eukaryota</taxon>
        <taxon>Viridiplantae</taxon>
        <taxon>Streptophyta</taxon>
        <taxon>Embryophyta</taxon>
        <taxon>Tracheophyta</taxon>
        <taxon>Spermatophyta</taxon>
        <taxon>Magnoliopsida</taxon>
        <taxon>eudicotyledons</taxon>
        <taxon>Gunneridae</taxon>
        <taxon>Pentapetalae</taxon>
        <taxon>rosids</taxon>
        <taxon>fabids</taxon>
        <taxon>Malpighiales</taxon>
        <taxon>Euphorbiaceae</taxon>
        <taxon>Crotonoideae</taxon>
        <taxon>Micrandreae</taxon>
        <taxon>Hevea</taxon>
    </lineage>
</organism>
<evidence type="ECO:0000256" key="4">
    <source>
        <dbReference type="ARBA" id="ARBA00022833"/>
    </source>
</evidence>
<dbReference type="InterPro" id="IPR031052">
    <property type="entry name" value="FHY3/FAR1"/>
</dbReference>
<feature type="region of interest" description="Disordered" evidence="7">
    <location>
        <begin position="89"/>
        <end position="122"/>
    </location>
</feature>
<dbReference type="GO" id="GO:0006355">
    <property type="term" value="P:regulation of DNA-templated transcription"/>
    <property type="evidence" value="ECO:0007669"/>
    <property type="project" value="UniProtKB-UniRule"/>
</dbReference>
<evidence type="ECO:0000256" key="7">
    <source>
        <dbReference type="SAM" id="MobiDB-lite"/>
    </source>
</evidence>
<keyword evidence="2 6" id="KW-0479">Metal-binding</keyword>
<reference evidence="9 10" key="1">
    <citation type="journal article" date="2020" name="Mol. Plant">
        <title>The Chromosome-Based Rubber Tree Genome Provides New Insights into Spurge Genome Evolution and Rubber Biosynthesis.</title>
        <authorList>
            <person name="Liu J."/>
            <person name="Shi C."/>
            <person name="Shi C.C."/>
            <person name="Li W."/>
            <person name="Zhang Q.J."/>
            <person name="Zhang Y."/>
            <person name="Li K."/>
            <person name="Lu H.F."/>
            <person name="Shi C."/>
            <person name="Zhu S.T."/>
            <person name="Xiao Z.Y."/>
            <person name="Nan H."/>
            <person name="Yue Y."/>
            <person name="Zhu X.G."/>
            <person name="Wu Y."/>
            <person name="Hong X.N."/>
            <person name="Fan G.Y."/>
            <person name="Tong Y."/>
            <person name="Zhang D."/>
            <person name="Mao C.L."/>
            <person name="Liu Y.L."/>
            <person name="Hao S.J."/>
            <person name="Liu W.Q."/>
            <person name="Lv M.Q."/>
            <person name="Zhang H.B."/>
            <person name="Liu Y."/>
            <person name="Hu-Tang G.R."/>
            <person name="Wang J.P."/>
            <person name="Wang J.H."/>
            <person name="Sun Y.H."/>
            <person name="Ni S.B."/>
            <person name="Chen W.B."/>
            <person name="Zhang X.C."/>
            <person name="Jiao Y.N."/>
            <person name="Eichler E.E."/>
            <person name="Li G.H."/>
            <person name="Liu X."/>
            <person name="Gao L.Z."/>
        </authorList>
    </citation>
    <scope>NUCLEOTIDE SEQUENCE [LARGE SCALE GENOMIC DNA]</scope>
    <source>
        <strain evidence="10">cv. GT1</strain>
        <tissue evidence="9">Leaf</tissue>
    </source>
</reference>
<keyword evidence="3 5" id="KW-0863">Zinc-finger</keyword>
<evidence type="ECO:0000256" key="3">
    <source>
        <dbReference type="ARBA" id="ARBA00022771"/>
    </source>
</evidence>
<dbReference type="Pfam" id="PF04434">
    <property type="entry name" value="SWIM"/>
    <property type="match status" value="1"/>
</dbReference>
<dbReference type="Pfam" id="PF10551">
    <property type="entry name" value="MULE"/>
    <property type="match status" value="1"/>
</dbReference>
<comment type="subcellular location">
    <subcellularLocation>
        <location evidence="6">Nucleus</location>
    </subcellularLocation>
</comment>
<comment type="similarity">
    <text evidence="1 6">Belongs to the FHY3/FAR1 family.</text>
</comment>
<dbReference type="InterPro" id="IPR007527">
    <property type="entry name" value="Znf_SWIM"/>
</dbReference>
<feature type="compositionally biased region" description="Basic residues" evidence="7">
    <location>
        <begin position="799"/>
        <end position="809"/>
    </location>
</feature>
<dbReference type="SMART" id="SM00575">
    <property type="entry name" value="ZnF_PMZ"/>
    <property type="match status" value="1"/>
</dbReference>
<accession>A0A6A6MCI3</accession>
<evidence type="ECO:0000256" key="2">
    <source>
        <dbReference type="ARBA" id="ARBA00022723"/>
    </source>
</evidence>
<dbReference type="InterPro" id="IPR018289">
    <property type="entry name" value="MULE_transposase_dom"/>
</dbReference>
<dbReference type="PANTHER" id="PTHR31669:SF283">
    <property type="entry name" value="PROTEIN FAR1-RELATED SEQUENCE"/>
    <property type="match status" value="1"/>
</dbReference>
<dbReference type="Proteomes" id="UP000467840">
    <property type="component" value="Chromosome 14"/>
</dbReference>
<evidence type="ECO:0000256" key="6">
    <source>
        <dbReference type="RuleBase" id="RU367018"/>
    </source>
</evidence>
<name>A0A6A6MCI3_HEVBR</name>
<evidence type="ECO:0000256" key="5">
    <source>
        <dbReference type="PROSITE-ProRule" id="PRU00325"/>
    </source>
</evidence>
<dbReference type="PANTHER" id="PTHR31669">
    <property type="entry name" value="PROTEIN FAR1-RELATED SEQUENCE 10-RELATED"/>
    <property type="match status" value="1"/>
</dbReference>
<comment type="caution">
    <text evidence="9">The sequence shown here is derived from an EMBL/GenBank/DDBJ whole genome shotgun (WGS) entry which is preliminary data.</text>
</comment>
<keyword evidence="6" id="KW-0539">Nucleus</keyword>
<evidence type="ECO:0000259" key="8">
    <source>
        <dbReference type="PROSITE" id="PS50966"/>
    </source>
</evidence>
<sequence length="854" mass="100208">MEQRSSPHYQPRYTRNDEIEVSAILLKLPSLIVESECGLQLPLSWGSKRRRSAYEIQRLVHLPSTPVRCLHGMDDLLASVIDPEKTTFKVQASSSSPATPLAFPPSESDEKPKRLKGTASAKKGRSYRRQLFDEIFDFSEDDSLFAEDVEEDESAGDQDMNEGGIRAVANTNAIEEGPLTGMLFPCISTMFNFYKEHARLKGFSVFKRSAVNIDGCSQVTEYGYEEEIGGKRYSWHKTAKSIRLLEVQAGGPENLSCLSKDCRNFIERKRRLRLGDGDAEAIRKLFVRMQRNDPEFFYSFDLDDDSRLSNVLWVHPRSRAAYEEFNDVVSFDTTYLVNRYKLPFATIVGVNHHGQSILLGCALISHEDVNTFKWLFMTWLEAMEDVHPNSILTDQCESMRKAIREVMPNTRHRFCLWHILCKVPEKFKGVTDYDSACLEFKAVIYDSLTIEMFERNWNEFVVKHGLERNEWLSKLYVDREYWVPIYLNHTFWAGMVSTQRSESMHAYFDGYVNSMSTLKQFVEQYEIAMCDKNEKEFYADFKSKNTVVNCISVFEWEQQFQKAFTNSIFKLVQEEIKRMWYCHVIQPTEEGRREADNEPGIERHKIMEKSIINNWFRREFVYDVEYRENGQYFSCNCKKFESKGILCCHIMRLMSLKDIKFINERYLLRRWRKDVNRVHSKKFFHGGYPHMTEEFEKYREMERLFQEASDLAYDDNKIKFVKQRLAELKRDLLSWNDGMIAPTSNAQVTIDTNNVDENEENERVILNPHVTRSRGRPRINRHRSVREITQRANSGRNRNSGRGRRRGRPRNNINSNIAEQVYIYFFKSVLMLFISFFLDISCNLCPFTCKGWAA</sequence>
<proteinExistence type="inferred from homology"/>
<feature type="region of interest" description="Disordered" evidence="7">
    <location>
        <begin position="789"/>
        <end position="811"/>
    </location>
</feature>
<evidence type="ECO:0000313" key="10">
    <source>
        <dbReference type="Proteomes" id="UP000467840"/>
    </source>
</evidence>
<dbReference type="AlphaFoldDB" id="A0A6A6MCI3"/>
<dbReference type="GO" id="GO:0005634">
    <property type="term" value="C:nucleus"/>
    <property type="evidence" value="ECO:0007669"/>
    <property type="project" value="UniProtKB-SubCell"/>
</dbReference>
<comment type="function">
    <text evidence="6">Putative transcription activator involved in regulating light control of development.</text>
</comment>
<dbReference type="PROSITE" id="PS50966">
    <property type="entry name" value="ZF_SWIM"/>
    <property type="match status" value="1"/>
</dbReference>